<name>A0A4P7W123_9BACT</name>
<evidence type="ECO:0000256" key="1">
    <source>
        <dbReference type="SAM" id="MobiDB-lite"/>
    </source>
</evidence>
<dbReference type="KEGG" id="ddb:E7747_04305"/>
<dbReference type="EMBL" id="CP039396">
    <property type="protein sequence ID" value="QCD41584.1"/>
    <property type="molecule type" value="Genomic_DNA"/>
</dbReference>
<feature type="region of interest" description="Disordered" evidence="1">
    <location>
        <begin position="161"/>
        <end position="243"/>
    </location>
</feature>
<organism evidence="2 3">
    <name type="scientific">Duncaniella dubosii</name>
    <dbReference type="NCBI Taxonomy" id="2518971"/>
    <lineage>
        <taxon>Bacteria</taxon>
        <taxon>Pseudomonadati</taxon>
        <taxon>Bacteroidota</taxon>
        <taxon>Bacteroidia</taxon>
        <taxon>Bacteroidales</taxon>
        <taxon>Muribaculaceae</taxon>
        <taxon>Duncaniella</taxon>
    </lineage>
</organism>
<evidence type="ECO:0000313" key="3">
    <source>
        <dbReference type="Proteomes" id="UP000297149"/>
    </source>
</evidence>
<reference evidence="3" key="1">
    <citation type="submission" date="2019-02" db="EMBL/GenBank/DDBJ databases">
        <title>Isolation and identification of novel species under the genus Muribaculum.</title>
        <authorList>
            <person name="Miyake S."/>
            <person name="Ding Y."/>
            <person name="Low A."/>
            <person name="Soh M."/>
            <person name="Seedorf H."/>
        </authorList>
    </citation>
    <scope>NUCLEOTIDE SEQUENCE [LARGE SCALE GENOMIC DNA]</scope>
    <source>
        <strain evidence="3">H5</strain>
    </source>
</reference>
<evidence type="ECO:0000313" key="2">
    <source>
        <dbReference type="EMBL" id="QCD41584.1"/>
    </source>
</evidence>
<protein>
    <submittedName>
        <fullName evidence="2">Uncharacterized protein</fullName>
    </submittedName>
</protein>
<gene>
    <name evidence="2" type="ORF">E7747_04305</name>
</gene>
<feature type="compositionally biased region" description="Low complexity" evidence="1">
    <location>
        <begin position="193"/>
        <end position="218"/>
    </location>
</feature>
<dbReference type="Proteomes" id="UP000297149">
    <property type="component" value="Chromosome"/>
</dbReference>
<dbReference type="AlphaFoldDB" id="A0A4P7W123"/>
<proteinExistence type="predicted"/>
<keyword evidence="3" id="KW-1185">Reference proteome</keyword>
<sequence>MNEPLSHYLRTLSDPEIPVGLSDVERLMKEYPFFTLPALTLMQREGNALPAETRSRLLGQIALNAPDPAAFAALSDSRRDTWLNFYPPEKKAPVTTENAIDTFLNTYGHSSPEEDRLLERLIFNPTADYSAVLEREEPLPTPSADPTDPQTALIDSFIMKQQGASPAATSAEDDTKASTPPSESPEPAGNDTPPGLSLPLLSQPASSPLQTSPSTADRQPLRRRPPLRPTTRQPSTKPPRTPL</sequence>
<dbReference type="RefSeq" id="WP_136414337.1">
    <property type="nucleotide sequence ID" value="NZ_CP039396.1"/>
</dbReference>
<accession>A0A4P7W123</accession>